<dbReference type="PATRIC" id="fig|1618993.3.peg.794"/>
<dbReference type="STRING" id="1618993.UX09_C0036G0010"/>
<comment type="cofactor">
    <cofactor evidence="7">
        <name>Mg(2+)</name>
        <dbReference type="ChEBI" id="CHEBI:18420"/>
    </cofactor>
</comment>
<dbReference type="NCBIfam" id="TIGR03156">
    <property type="entry name" value="GTP_HflX"/>
    <property type="match status" value="1"/>
</dbReference>
<dbReference type="PANTHER" id="PTHR10229:SF0">
    <property type="entry name" value="GTP-BINDING PROTEIN 6-RELATED"/>
    <property type="match status" value="1"/>
</dbReference>
<dbReference type="GO" id="GO:0043022">
    <property type="term" value="F:ribosome binding"/>
    <property type="evidence" value="ECO:0007669"/>
    <property type="project" value="TreeGrafter"/>
</dbReference>
<dbReference type="GO" id="GO:0003924">
    <property type="term" value="F:GTPase activity"/>
    <property type="evidence" value="ECO:0007669"/>
    <property type="project" value="UniProtKB-UniRule"/>
</dbReference>
<evidence type="ECO:0000256" key="2">
    <source>
        <dbReference type="ARBA" id="ARBA00022741"/>
    </source>
</evidence>
<dbReference type="InterPro" id="IPR030394">
    <property type="entry name" value="G_HFLX_dom"/>
</dbReference>
<dbReference type="Gene3D" id="6.10.250.2860">
    <property type="match status" value="1"/>
</dbReference>
<dbReference type="Pfam" id="PF13167">
    <property type="entry name" value="GTP-bdg_N"/>
    <property type="match status" value="1"/>
</dbReference>
<dbReference type="PRINTS" id="PR00326">
    <property type="entry name" value="GTP1OBG"/>
</dbReference>
<gene>
    <name evidence="5" type="primary">hflX</name>
    <name evidence="9" type="ORF">UX09_C0036G0010</name>
</gene>
<feature type="binding site" evidence="6">
    <location>
        <begin position="233"/>
        <end position="237"/>
    </location>
    <ligand>
        <name>GTP</name>
        <dbReference type="ChEBI" id="CHEBI:37565"/>
    </ligand>
</feature>
<evidence type="ECO:0000256" key="7">
    <source>
        <dbReference type="PIRSR" id="PIRSR006809-2"/>
    </source>
</evidence>
<dbReference type="InterPro" id="IPR042108">
    <property type="entry name" value="GTPase_HflX_N_sf"/>
</dbReference>
<feature type="binding site" evidence="6">
    <location>
        <begin position="256"/>
        <end position="259"/>
    </location>
    <ligand>
        <name>GTP</name>
        <dbReference type="ChEBI" id="CHEBI:37565"/>
    </ligand>
</feature>
<comment type="caution">
    <text evidence="9">The sequence shown here is derived from an EMBL/GenBank/DDBJ whole genome shotgun (WGS) entry which is preliminary data.</text>
</comment>
<dbReference type="PROSITE" id="PS51705">
    <property type="entry name" value="G_HFLX"/>
    <property type="match status" value="1"/>
</dbReference>
<feature type="binding site" evidence="7">
    <location>
        <position position="235"/>
    </location>
    <ligand>
        <name>Mg(2+)</name>
        <dbReference type="ChEBI" id="CHEBI:18420"/>
    </ligand>
</feature>
<evidence type="ECO:0000256" key="6">
    <source>
        <dbReference type="PIRSR" id="PIRSR006809-1"/>
    </source>
</evidence>
<feature type="domain" description="Hflx-type G" evidence="8">
    <location>
        <begin position="202"/>
        <end position="366"/>
    </location>
</feature>
<dbReference type="InterPro" id="IPR032305">
    <property type="entry name" value="GTP-bd_M"/>
</dbReference>
<dbReference type="PANTHER" id="PTHR10229">
    <property type="entry name" value="GTP-BINDING PROTEIN HFLX"/>
    <property type="match status" value="1"/>
</dbReference>
<evidence type="ECO:0000259" key="8">
    <source>
        <dbReference type="PROSITE" id="PS51705"/>
    </source>
</evidence>
<dbReference type="HAMAP" id="MF_00900">
    <property type="entry name" value="GTPase_HflX"/>
    <property type="match status" value="1"/>
</dbReference>
<dbReference type="SUPFAM" id="SSF52540">
    <property type="entry name" value="P-loop containing nucleoside triphosphate hydrolases"/>
    <property type="match status" value="1"/>
</dbReference>
<reference evidence="9 10" key="1">
    <citation type="journal article" date="2015" name="Nature">
        <title>rRNA introns, odd ribosomes, and small enigmatic genomes across a large radiation of phyla.</title>
        <authorList>
            <person name="Brown C.T."/>
            <person name="Hug L.A."/>
            <person name="Thomas B.C."/>
            <person name="Sharon I."/>
            <person name="Castelle C.J."/>
            <person name="Singh A."/>
            <person name="Wilkins M.J."/>
            <person name="Williams K.H."/>
            <person name="Banfield J.F."/>
        </authorList>
    </citation>
    <scope>NUCLEOTIDE SEQUENCE [LARGE SCALE GENOMIC DNA]</scope>
</reference>
<dbReference type="GO" id="GO:0046872">
    <property type="term" value="F:metal ion binding"/>
    <property type="evidence" value="ECO:0007669"/>
    <property type="project" value="UniProtKB-KW"/>
</dbReference>
<evidence type="ECO:0000313" key="10">
    <source>
        <dbReference type="Proteomes" id="UP000034354"/>
    </source>
</evidence>
<dbReference type="Proteomes" id="UP000034354">
    <property type="component" value="Unassembled WGS sequence"/>
</dbReference>
<dbReference type="GO" id="GO:0005737">
    <property type="term" value="C:cytoplasm"/>
    <property type="evidence" value="ECO:0007669"/>
    <property type="project" value="UniProtKB-SubCell"/>
</dbReference>
<sequence>MPPQPLKKAILIDIITPRQNAKDSIERLLELEELVNTYGGIVVVKEYQRRFTPHPRTFIGPGKAEALRDEGRELGAKLMIVNDRLKPKQIYELQEILKPAGIEVWDRLDLILKIFAKHAQTTEARLEIELAGIRHMGPRIFGMGLELSRQGGGIGTSGIGETNTERMKRHLKERERKIKKDLEQYETVRAGHRQDRRRRGLKTVSVVGYTNAGKTSLLNALTGRREYVANQLFATLDTRVGELYLPKRREKVLVSDTIGFIKNLPPELLRAFQSTLSEAIESDLLLHVIDVADPMMSLKIKTVEDILSELGLSETPKIYVFNKIDLVPKLKRAALSKKYKEFSPVFVSAHAGSGLGELVAGVEGKI</sequence>
<dbReference type="InterPro" id="IPR016496">
    <property type="entry name" value="GTPase_HflX"/>
</dbReference>
<dbReference type="InterPro" id="IPR027417">
    <property type="entry name" value="P-loop_NTPase"/>
</dbReference>
<dbReference type="Pfam" id="PF16360">
    <property type="entry name" value="GTP-bdg_M"/>
    <property type="match status" value="1"/>
</dbReference>
<dbReference type="Pfam" id="PF01926">
    <property type="entry name" value="MMR_HSR1"/>
    <property type="match status" value="1"/>
</dbReference>
<name>A0A0G1MFB8_9BACT</name>
<protein>
    <recommendedName>
        <fullName evidence="5">GTPase HflX</fullName>
    </recommendedName>
    <alternativeName>
        <fullName evidence="5">GTP-binding protein HflX</fullName>
    </alternativeName>
</protein>
<dbReference type="PIRSF" id="PIRSF006809">
    <property type="entry name" value="GTP-binding_hflX_prd"/>
    <property type="match status" value="1"/>
</dbReference>
<keyword evidence="3 7" id="KW-0460">Magnesium</keyword>
<dbReference type="CDD" id="cd01878">
    <property type="entry name" value="HflX"/>
    <property type="match status" value="1"/>
</dbReference>
<comment type="function">
    <text evidence="5">GTPase that associates with the 50S ribosomal subunit and may have a role during protein synthesis or ribosome biogenesis.</text>
</comment>
<dbReference type="InterPro" id="IPR025121">
    <property type="entry name" value="GTPase_HflX_N"/>
</dbReference>
<feature type="binding site" evidence="7">
    <location>
        <position position="215"/>
    </location>
    <ligand>
        <name>Mg(2+)</name>
        <dbReference type="ChEBI" id="CHEBI:18420"/>
    </ligand>
</feature>
<dbReference type="GO" id="GO:0005525">
    <property type="term" value="F:GTP binding"/>
    <property type="evidence" value="ECO:0007669"/>
    <property type="project" value="UniProtKB-UniRule"/>
</dbReference>
<keyword evidence="5" id="KW-0963">Cytoplasm</keyword>
<dbReference type="Gene3D" id="3.40.50.300">
    <property type="entry name" value="P-loop containing nucleotide triphosphate hydrolases"/>
    <property type="match status" value="1"/>
</dbReference>
<keyword evidence="2 5" id="KW-0547">Nucleotide-binding</keyword>
<proteinExistence type="inferred from homology"/>
<comment type="subcellular location">
    <subcellularLocation>
        <location evidence="5">Cytoplasm</location>
    </subcellularLocation>
    <text evidence="5">May associate with membranes.</text>
</comment>
<dbReference type="EMBL" id="LCKW01000036">
    <property type="protein sequence ID" value="KKU07031.1"/>
    <property type="molecule type" value="Genomic_DNA"/>
</dbReference>
<evidence type="ECO:0000256" key="5">
    <source>
        <dbReference type="HAMAP-Rule" id="MF_00900"/>
    </source>
</evidence>
<comment type="subunit">
    <text evidence="5">Monomer. Associates with the 50S ribosomal subunit.</text>
</comment>
<dbReference type="Gene3D" id="3.40.50.11060">
    <property type="entry name" value="GTPase HflX, N-terminal domain"/>
    <property type="match status" value="1"/>
</dbReference>
<dbReference type="AlphaFoldDB" id="A0A0G1MFB8"/>
<keyword evidence="4 5" id="KW-0342">GTP-binding</keyword>
<dbReference type="InterPro" id="IPR006073">
    <property type="entry name" value="GTP-bd"/>
</dbReference>
<feature type="binding site" evidence="6">
    <location>
        <begin position="322"/>
        <end position="325"/>
    </location>
    <ligand>
        <name>GTP</name>
        <dbReference type="ChEBI" id="CHEBI:37565"/>
    </ligand>
</feature>
<organism evidence="9 10">
    <name type="scientific">Candidatus Uhrbacteria bacterium GW2011_GWE2_45_35</name>
    <dbReference type="NCBI Taxonomy" id="1618993"/>
    <lineage>
        <taxon>Bacteria</taxon>
        <taxon>Candidatus Uhriibacteriota</taxon>
    </lineage>
</organism>
<feature type="binding site" evidence="6">
    <location>
        <begin position="348"/>
        <end position="350"/>
    </location>
    <ligand>
        <name>GTP</name>
        <dbReference type="ChEBI" id="CHEBI:37565"/>
    </ligand>
</feature>
<evidence type="ECO:0000256" key="4">
    <source>
        <dbReference type="ARBA" id="ARBA00023134"/>
    </source>
</evidence>
<feature type="binding site" evidence="6">
    <location>
        <begin position="208"/>
        <end position="215"/>
    </location>
    <ligand>
        <name>GTP</name>
        <dbReference type="ChEBI" id="CHEBI:37565"/>
    </ligand>
</feature>
<evidence type="ECO:0000313" key="9">
    <source>
        <dbReference type="EMBL" id="KKU07031.1"/>
    </source>
</evidence>
<evidence type="ECO:0000256" key="1">
    <source>
        <dbReference type="ARBA" id="ARBA00022723"/>
    </source>
</evidence>
<keyword evidence="1 7" id="KW-0479">Metal-binding</keyword>
<comment type="similarity">
    <text evidence="5">Belongs to the TRAFAC class OBG-HflX-like GTPase superfamily. HflX GTPase family.</text>
</comment>
<accession>A0A0G1MFB8</accession>
<evidence type="ECO:0000256" key="3">
    <source>
        <dbReference type="ARBA" id="ARBA00022842"/>
    </source>
</evidence>